<reference evidence="3" key="1">
    <citation type="journal article" date="2020" name="mSystems">
        <title>Genome- and Community-Level Interaction Insights into Carbon Utilization and Element Cycling Functions of Hydrothermarchaeota in Hydrothermal Sediment.</title>
        <authorList>
            <person name="Zhou Z."/>
            <person name="Liu Y."/>
            <person name="Xu W."/>
            <person name="Pan J."/>
            <person name="Luo Z.H."/>
            <person name="Li M."/>
        </authorList>
    </citation>
    <scope>NUCLEOTIDE SEQUENCE [LARGE SCALE GENOMIC DNA]</scope>
    <source>
        <strain evidence="3">SpSt-381</strain>
    </source>
</reference>
<dbReference type="InterPro" id="IPR025874">
    <property type="entry name" value="DZR"/>
</dbReference>
<proteinExistence type="predicted"/>
<sequence length="143" mass="13607">MNAAAHCPSCGGDATVAGPETFACAACGRRWRASAADIAAARAAGPAPSAPGGGPFEHAARSAEPGGAPPPAPAAAPGVCPSCGAALAAGTAFCPSCGLEVAKGFGITRAEAGPAEACRACGHPLAPRETRCGFCGTARAAHI</sequence>
<comment type="caution">
    <text evidence="3">The sequence shown here is derived from an EMBL/GenBank/DDBJ whole genome shotgun (WGS) entry which is preliminary data.</text>
</comment>
<evidence type="ECO:0000259" key="2">
    <source>
        <dbReference type="Pfam" id="PF12773"/>
    </source>
</evidence>
<name>A0A832MKK7_UNCEI</name>
<evidence type="ECO:0000313" key="3">
    <source>
        <dbReference type="EMBL" id="HGZ43925.1"/>
    </source>
</evidence>
<feature type="region of interest" description="Disordered" evidence="1">
    <location>
        <begin position="38"/>
        <end position="77"/>
    </location>
</feature>
<gene>
    <name evidence="3" type="ORF">ENR23_10990</name>
</gene>
<evidence type="ECO:0000256" key="1">
    <source>
        <dbReference type="SAM" id="MobiDB-lite"/>
    </source>
</evidence>
<feature type="domain" description="DZANK-type" evidence="2">
    <location>
        <begin position="80"/>
        <end position="136"/>
    </location>
</feature>
<organism evidence="3">
    <name type="scientific">Eiseniibacteriota bacterium</name>
    <dbReference type="NCBI Taxonomy" id="2212470"/>
    <lineage>
        <taxon>Bacteria</taxon>
        <taxon>Candidatus Eiseniibacteriota</taxon>
    </lineage>
</organism>
<protein>
    <submittedName>
        <fullName evidence="3">Zinc-ribbon domain-containing protein</fullName>
    </submittedName>
</protein>
<dbReference type="EMBL" id="DSQF01000022">
    <property type="protein sequence ID" value="HGZ43925.1"/>
    <property type="molecule type" value="Genomic_DNA"/>
</dbReference>
<dbReference type="AlphaFoldDB" id="A0A832MKK7"/>
<feature type="compositionally biased region" description="Low complexity" evidence="1">
    <location>
        <begin position="38"/>
        <end position="47"/>
    </location>
</feature>
<accession>A0A832MKK7</accession>
<dbReference type="Pfam" id="PF12773">
    <property type="entry name" value="DZR"/>
    <property type="match status" value="1"/>
</dbReference>